<dbReference type="AlphaFoldDB" id="A0A914DM82"/>
<name>A0A914DM82_9BILA</name>
<feature type="region of interest" description="Disordered" evidence="1">
    <location>
        <begin position="1"/>
        <end position="65"/>
    </location>
</feature>
<proteinExistence type="predicted"/>
<keyword evidence="3" id="KW-1185">Reference proteome</keyword>
<evidence type="ECO:0000256" key="1">
    <source>
        <dbReference type="SAM" id="MobiDB-lite"/>
    </source>
</evidence>
<protein>
    <submittedName>
        <fullName evidence="4">PiggyBac transposable element-derived protein domain-containing protein</fullName>
    </submittedName>
</protein>
<dbReference type="InterPro" id="IPR029526">
    <property type="entry name" value="PGBD"/>
</dbReference>
<feature type="compositionally biased region" description="Acidic residues" evidence="1">
    <location>
        <begin position="1"/>
        <end position="11"/>
    </location>
</feature>
<dbReference type="Proteomes" id="UP000887540">
    <property type="component" value="Unplaced"/>
</dbReference>
<sequence>MESDSSDEEFLDSSSGSEPDENPDELSEEEDENEENDGMDVDRNGDMVSRSGISWSRDEPHIRQTPRHNIIREGKSIPRHARNNQTILEAFNKFFTPNMKEICVRYTNQKGYMIKGDDWKDTDVIEFDAYVGLLFLMGQWKSKFLPLQELWNADEGHPHFRATMSKERFKNLTRFCRFDDALSRDDRRKVDKLSPIRDLWELLQGNLHRNYVPSDSLCVDEQMKPTRGRCSFRQYIKGKPDKFGIKFLWNADCVNFYPLRGEVYIGAQPHETKAEAAMRNKPTAVVMRLTQPWQKKGRSITGDNLFGDFQLATDLIANQTGCVFTMRMNKPQIPPEMLPNKNRPVYSSVYGFNNMVTLVSYVPKRNKAVVVLDTVNHEIAIEPGDKQLPQSIALYNVTKSGVDGLNKMLKTYSVQRKVQRWPMVVFFNVVDLCGYASFIIWSEDHPNWEENKKDKRRLFLKALGNELIRPHIDRRSQNPRSMQKNVRKAMNRMGIAVAERHRPERPEHADTRTRCKLCPYQQNDTKYSTKCGECSMVVCPQHHFIICDNCWDEPIEEEEE</sequence>
<feature type="compositionally biased region" description="Acidic residues" evidence="1">
    <location>
        <begin position="18"/>
        <end position="39"/>
    </location>
</feature>
<feature type="domain" description="PiggyBac transposable element-derived protein" evidence="2">
    <location>
        <begin position="89"/>
        <end position="435"/>
    </location>
</feature>
<dbReference type="PANTHER" id="PTHR46599:SF6">
    <property type="entry name" value="DUAL SPECIFICITY PHOSPHATASE 26"/>
    <property type="match status" value="1"/>
</dbReference>
<reference evidence="4" key="1">
    <citation type="submission" date="2022-11" db="UniProtKB">
        <authorList>
            <consortium name="WormBaseParasite"/>
        </authorList>
    </citation>
    <scope>IDENTIFICATION</scope>
</reference>
<accession>A0A914DM82</accession>
<dbReference type="Pfam" id="PF13843">
    <property type="entry name" value="DDE_Tnp_1_7"/>
    <property type="match status" value="1"/>
</dbReference>
<organism evidence="3 4">
    <name type="scientific">Acrobeloides nanus</name>
    <dbReference type="NCBI Taxonomy" id="290746"/>
    <lineage>
        <taxon>Eukaryota</taxon>
        <taxon>Metazoa</taxon>
        <taxon>Ecdysozoa</taxon>
        <taxon>Nematoda</taxon>
        <taxon>Chromadorea</taxon>
        <taxon>Rhabditida</taxon>
        <taxon>Tylenchina</taxon>
        <taxon>Cephalobomorpha</taxon>
        <taxon>Cephaloboidea</taxon>
        <taxon>Cephalobidae</taxon>
        <taxon>Acrobeloides</taxon>
    </lineage>
</organism>
<dbReference type="WBParaSite" id="ACRNAN_scaffold3128.g8060.t1">
    <property type="protein sequence ID" value="ACRNAN_scaffold3128.g8060.t1"/>
    <property type="gene ID" value="ACRNAN_scaffold3128.g8060"/>
</dbReference>
<evidence type="ECO:0000313" key="4">
    <source>
        <dbReference type="WBParaSite" id="ACRNAN_scaffold3128.g8060.t1"/>
    </source>
</evidence>
<evidence type="ECO:0000313" key="3">
    <source>
        <dbReference type="Proteomes" id="UP000887540"/>
    </source>
</evidence>
<evidence type="ECO:0000259" key="2">
    <source>
        <dbReference type="Pfam" id="PF13843"/>
    </source>
</evidence>
<dbReference type="PANTHER" id="PTHR46599">
    <property type="entry name" value="PIGGYBAC TRANSPOSABLE ELEMENT-DERIVED PROTEIN 4"/>
    <property type="match status" value="1"/>
</dbReference>